<accession>A0ABM0NIK3</accession>
<gene>
    <name evidence="7" type="primary">LOC103324983</name>
</gene>
<evidence type="ECO:0000313" key="6">
    <source>
        <dbReference type="Proteomes" id="UP000694861"/>
    </source>
</evidence>
<reference evidence="6" key="1">
    <citation type="journal article" date="2012" name="Nat. Commun.">
        <title>The genome of Prunus mume.</title>
        <authorList>
            <person name="Zhang Q."/>
            <person name="Chen W."/>
            <person name="Sun L."/>
            <person name="Zhao F."/>
            <person name="Huang B."/>
            <person name="Yang W."/>
            <person name="Tao Y."/>
            <person name="Wang J."/>
            <person name="Yuan Z."/>
            <person name="Fan G."/>
            <person name="Xing Z."/>
            <person name="Han C."/>
            <person name="Pan H."/>
            <person name="Zhong X."/>
            <person name="Shi W."/>
            <person name="Liang X."/>
            <person name="Du D."/>
            <person name="Sun F."/>
            <person name="Xu Z."/>
            <person name="Hao R."/>
            <person name="Lv T."/>
            <person name="Lv Y."/>
            <person name="Zheng Z."/>
            <person name="Sun M."/>
            <person name="Luo L."/>
            <person name="Cai M."/>
            <person name="Gao Y."/>
            <person name="Wang J."/>
            <person name="Yin Y."/>
            <person name="Xu X."/>
            <person name="Cheng T."/>
            <person name="Wang J."/>
        </authorList>
    </citation>
    <scope>NUCLEOTIDE SEQUENCE [LARGE SCALE GENOMIC DNA]</scope>
</reference>
<dbReference type="Pfam" id="PF00112">
    <property type="entry name" value="Peptidase_C1"/>
    <property type="match status" value="1"/>
</dbReference>
<evidence type="ECO:0000256" key="4">
    <source>
        <dbReference type="ARBA" id="ARBA00022807"/>
    </source>
</evidence>
<keyword evidence="3" id="KW-0378">Hydrolase</keyword>
<keyword evidence="6" id="KW-1185">Reference proteome</keyword>
<comment type="similarity">
    <text evidence="1">Belongs to the peptidase C1 family.</text>
</comment>
<dbReference type="InterPro" id="IPR000668">
    <property type="entry name" value="Peptidase_C1A_C"/>
</dbReference>
<sequence length="145" mass="16413">MFHTGYKPTSSFKNSSFWNENLTDVPPTIDWRNEGAVTPIKFQGVCARRHCRKLFQCNRSQLRLKAEEWHSDITPVGSFLEVVGSLDRGVTVVGFGANEDGIKYWWVKNSWGANWGEGGYMRLRKDVGFPEGLCGIAMYASYPVV</sequence>
<evidence type="ECO:0000259" key="5">
    <source>
        <dbReference type="SMART" id="SM00645"/>
    </source>
</evidence>
<reference evidence="7" key="2">
    <citation type="submission" date="2025-08" db="UniProtKB">
        <authorList>
            <consortium name="RefSeq"/>
        </authorList>
    </citation>
    <scope>IDENTIFICATION</scope>
</reference>
<dbReference type="GeneID" id="103324983"/>
<name>A0ABM0NIK3_PRUMU</name>
<keyword evidence="4" id="KW-0788">Thiol protease</keyword>
<dbReference type="Gene3D" id="3.90.70.10">
    <property type="entry name" value="Cysteine proteinases"/>
    <property type="match status" value="2"/>
</dbReference>
<dbReference type="SMART" id="SM00645">
    <property type="entry name" value="Pept_C1"/>
    <property type="match status" value="1"/>
</dbReference>
<organism evidence="6 7">
    <name type="scientific">Prunus mume</name>
    <name type="common">Japanese apricot</name>
    <name type="synonym">Armeniaca mume</name>
    <dbReference type="NCBI Taxonomy" id="102107"/>
    <lineage>
        <taxon>Eukaryota</taxon>
        <taxon>Viridiplantae</taxon>
        <taxon>Streptophyta</taxon>
        <taxon>Embryophyta</taxon>
        <taxon>Tracheophyta</taxon>
        <taxon>Spermatophyta</taxon>
        <taxon>Magnoliopsida</taxon>
        <taxon>eudicotyledons</taxon>
        <taxon>Gunneridae</taxon>
        <taxon>Pentapetalae</taxon>
        <taxon>rosids</taxon>
        <taxon>fabids</taxon>
        <taxon>Rosales</taxon>
        <taxon>Rosaceae</taxon>
        <taxon>Amygdaloideae</taxon>
        <taxon>Amygdaleae</taxon>
        <taxon>Prunus</taxon>
    </lineage>
</organism>
<dbReference type="SUPFAM" id="SSF54001">
    <property type="entry name" value="Cysteine proteinases"/>
    <property type="match status" value="1"/>
</dbReference>
<dbReference type="InterPro" id="IPR038765">
    <property type="entry name" value="Papain-like_cys_pep_sf"/>
</dbReference>
<evidence type="ECO:0000313" key="7">
    <source>
        <dbReference type="RefSeq" id="XP_008225327.1"/>
    </source>
</evidence>
<dbReference type="RefSeq" id="XP_008225327.1">
    <property type="nucleotide sequence ID" value="XM_008227105.1"/>
</dbReference>
<keyword evidence="2" id="KW-0645">Protease</keyword>
<proteinExistence type="inferred from homology"/>
<evidence type="ECO:0000256" key="1">
    <source>
        <dbReference type="ARBA" id="ARBA00008455"/>
    </source>
</evidence>
<dbReference type="Proteomes" id="UP000694861">
    <property type="component" value="Linkage group LG3"/>
</dbReference>
<protein>
    <submittedName>
        <fullName evidence="7">Vignain-like</fullName>
    </submittedName>
</protein>
<dbReference type="PANTHER" id="PTHR12411">
    <property type="entry name" value="CYSTEINE PROTEASE FAMILY C1-RELATED"/>
    <property type="match status" value="1"/>
</dbReference>
<evidence type="ECO:0000256" key="2">
    <source>
        <dbReference type="ARBA" id="ARBA00022670"/>
    </source>
</evidence>
<dbReference type="InterPro" id="IPR013128">
    <property type="entry name" value="Peptidase_C1A"/>
</dbReference>
<evidence type="ECO:0000256" key="3">
    <source>
        <dbReference type="ARBA" id="ARBA00022801"/>
    </source>
</evidence>
<feature type="domain" description="Peptidase C1A papain C-terminal" evidence="5">
    <location>
        <begin position="25"/>
        <end position="144"/>
    </location>
</feature>